<gene>
    <name evidence="1" type="ORF">ACFSJ0_06750</name>
</gene>
<proteinExistence type="predicted"/>
<dbReference type="Proteomes" id="UP001597097">
    <property type="component" value="Unassembled WGS sequence"/>
</dbReference>
<keyword evidence="2" id="KW-1185">Reference proteome</keyword>
<evidence type="ECO:0000313" key="2">
    <source>
        <dbReference type="Proteomes" id="UP001597097"/>
    </source>
</evidence>
<name>A0ABW4G293_9ACTN</name>
<accession>A0ABW4G293</accession>
<dbReference type="EMBL" id="JBHUCM010000005">
    <property type="protein sequence ID" value="MFD1536724.1"/>
    <property type="molecule type" value="Genomic_DNA"/>
</dbReference>
<reference evidence="2" key="1">
    <citation type="journal article" date="2019" name="Int. J. Syst. Evol. Microbiol.">
        <title>The Global Catalogue of Microorganisms (GCM) 10K type strain sequencing project: providing services to taxonomists for standard genome sequencing and annotation.</title>
        <authorList>
            <consortium name="The Broad Institute Genomics Platform"/>
            <consortium name="The Broad Institute Genome Sequencing Center for Infectious Disease"/>
            <person name="Wu L."/>
            <person name="Ma J."/>
        </authorList>
    </citation>
    <scope>NUCLEOTIDE SEQUENCE [LARGE SCALE GENOMIC DNA]</scope>
    <source>
        <strain evidence="2">CGMCC 1.15399</strain>
    </source>
</reference>
<sequence>MSAVIKPPMGSDIKTLLSPYHQRPFFKRCLFKFFVGIAVRRWFLLL</sequence>
<comment type="caution">
    <text evidence="1">The sequence shown here is derived from an EMBL/GenBank/DDBJ whole genome shotgun (WGS) entry which is preliminary data.</text>
</comment>
<evidence type="ECO:0000313" key="1">
    <source>
        <dbReference type="EMBL" id="MFD1536724.1"/>
    </source>
</evidence>
<protein>
    <submittedName>
        <fullName evidence="1">Uncharacterized protein</fullName>
    </submittedName>
</protein>
<dbReference type="RefSeq" id="WP_219530385.1">
    <property type="nucleotide sequence ID" value="NZ_JAHKRM010000008.1"/>
</dbReference>
<organism evidence="1 2">
    <name type="scientific">Nonomuraea guangzhouensis</name>
    <dbReference type="NCBI Taxonomy" id="1291555"/>
    <lineage>
        <taxon>Bacteria</taxon>
        <taxon>Bacillati</taxon>
        <taxon>Actinomycetota</taxon>
        <taxon>Actinomycetes</taxon>
        <taxon>Streptosporangiales</taxon>
        <taxon>Streptosporangiaceae</taxon>
        <taxon>Nonomuraea</taxon>
    </lineage>
</organism>